<proteinExistence type="predicted"/>
<keyword evidence="2" id="KW-1185">Reference proteome</keyword>
<comment type="caution">
    <text evidence="1">The sequence shown here is derived from an EMBL/GenBank/DDBJ whole genome shotgun (WGS) entry which is preliminary data.</text>
</comment>
<reference evidence="1" key="1">
    <citation type="submission" date="2020-04" db="EMBL/GenBank/DDBJ databases">
        <authorList>
            <person name="Alioto T."/>
            <person name="Alioto T."/>
            <person name="Gomez Garrido J."/>
        </authorList>
    </citation>
    <scope>NUCLEOTIDE SEQUENCE</scope>
    <source>
        <strain evidence="1">A484AB</strain>
    </source>
</reference>
<gene>
    <name evidence="1" type="ORF">PACLA_8A089872</name>
</gene>
<evidence type="ECO:0000313" key="1">
    <source>
        <dbReference type="EMBL" id="CAB4031080.1"/>
    </source>
</evidence>
<dbReference type="Proteomes" id="UP001152795">
    <property type="component" value="Unassembled WGS sequence"/>
</dbReference>
<dbReference type="OrthoDB" id="5975791at2759"/>
<organism evidence="1 2">
    <name type="scientific">Paramuricea clavata</name>
    <name type="common">Red gorgonian</name>
    <name type="synonym">Violescent sea-whip</name>
    <dbReference type="NCBI Taxonomy" id="317549"/>
    <lineage>
        <taxon>Eukaryota</taxon>
        <taxon>Metazoa</taxon>
        <taxon>Cnidaria</taxon>
        <taxon>Anthozoa</taxon>
        <taxon>Octocorallia</taxon>
        <taxon>Malacalcyonacea</taxon>
        <taxon>Plexauridae</taxon>
        <taxon>Paramuricea</taxon>
    </lineage>
</organism>
<dbReference type="EMBL" id="CACRXK020017344">
    <property type="protein sequence ID" value="CAB4031080.1"/>
    <property type="molecule type" value="Genomic_DNA"/>
</dbReference>
<dbReference type="AlphaFoldDB" id="A0A7D9LE64"/>
<name>A0A7D9LE64_PARCT</name>
<accession>A0A7D9LE64</accession>
<feature type="non-terminal residue" evidence="1">
    <location>
        <position position="392"/>
    </location>
</feature>
<evidence type="ECO:0000313" key="2">
    <source>
        <dbReference type="Proteomes" id="UP001152795"/>
    </source>
</evidence>
<protein>
    <submittedName>
        <fullName evidence="1">Uncharacterized protein</fullName>
    </submittedName>
</protein>
<sequence>QDGDTVQVKIIGPPKNSDGAESRIRHCITFHKEKMMRYEFGGDKHFVCFAYKDENEQFRLKLGRSAPKLDGFIQRERYRIETDDVYQSEISDKTISEIKNHLSTSLQKLNELQDEKQLMADLWCHFGKVFVTCVDEDETQNTFSPVDINGRITKIVSRATIRNDAYWRVSFEEGVDPLDVNDGALPQFGDDNHGFLGLKLVHTQWRYDFGFGTPSYRSVRLKAWEGLPSGSDDKPPVERGNNDTKLTVELRAGSRYVTDKDSVCIEEDAVLSDYLSNCKFDKQNHHMYLPDENEHQIPEGFECTFYREAKERMFQATVDEESFSVIVLDEKGWDTDSSDIRHQEQFGIRVVMNSWSEALLSAERHWTPEEILGKLKNYMGFLSLLKNYFFDG</sequence>